<evidence type="ECO:0000256" key="2">
    <source>
        <dbReference type="ARBA" id="ARBA00023125"/>
    </source>
</evidence>
<keyword evidence="1" id="KW-0805">Transcription regulation</keyword>
<keyword evidence="2 5" id="KW-0238">DNA-binding</keyword>
<dbReference type="CDD" id="cd01392">
    <property type="entry name" value="HTH_LacI"/>
    <property type="match status" value="1"/>
</dbReference>
<proteinExistence type="predicted"/>
<keyword evidence="3" id="KW-0804">Transcription</keyword>
<dbReference type="InterPro" id="IPR025997">
    <property type="entry name" value="SBP_2_dom"/>
</dbReference>
<dbReference type="Pfam" id="PF00356">
    <property type="entry name" value="LacI"/>
    <property type="match status" value="1"/>
</dbReference>
<evidence type="ECO:0000313" key="5">
    <source>
        <dbReference type="EMBL" id="MBO8485543.1"/>
    </source>
</evidence>
<dbReference type="GO" id="GO:0000976">
    <property type="term" value="F:transcription cis-regulatory region binding"/>
    <property type="evidence" value="ECO:0007669"/>
    <property type="project" value="TreeGrafter"/>
</dbReference>
<dbReference type="InterPro" id="IPR010982">
    <property type="entry name" value="Lambda_DNA-bd_dom_sf"/>
</dbReference>
<dbReference type="SUPFAM" id="SSF53822">
    <property type="entry name" value="Periplasmic binding protein-like I"/>
    <property type="match status" value="1"/>
</dbReference>
<protein>
    <submittedName>
        <fullName evidence="5">LacI family DNA-binding transcriptional regulator</fullName>
    </submittedName>
</protein>
<accession>A0A9D9J1V2</accession>
<dbReference type="AlphaFoldDB" id="A0A9D9J1V2"/>
<dbReference type="InterPro" id="IPR000843">
    <property type="entry name" value="HTH_LacI"/>
</dbReference>
<evidence type="ECO:0000313" key="6">
    <source>
        <dbReference type="Proteomes" id="UP000823750"/>
    </source>
</evidence>
<dbReference type="PANTHER" id="PTHR30146">
    <property type="entry name" value="LACI-RELATED TRANSCRIPTIONAL REPRESSOR"/>
    <property type="match status" value="1"/>
</dbReference>
<dbReference type="EMBL" id="JADILX010000068">
    <property type="protein sequence ID" value="MBO8485543.1"/>
    <property type="molecule type" value="Genomic_DNA"/>
</dbReference>
<feature type="domain" description="HTH lacI-type" evidence="4">
    <location>
        <begin position="6"/>
        <end position="67"/>
    </location>
</feature>
<dbReference type="GO" id="GO:0003700">
    <property type="term" value="F:DNA-binding transcription factor activity"/>
    <property type="evidence" value="ECO:0007669"/>
    <property type="project" value="TreeGrafter"/>
</dbReference>
<dbReference type="PANTHER" id="PTHR30146:SF109">
    <property type="entry name" value="HTH-TYPE TRANSCRIPTIONAL REGULATOR GALS"/>
    <property type="match status" value="1"/>
</dbReference>
<comment type="caution">
    <text evidence="5">The sequence shown here is derived from an EMBL/GenBank/DDBJ whole genome shotgun (WGS) entry which is preliminary data.</text>
</comment>
<evidence type="ECO:0000256" key="1">
    <source>
        <dbReference type="ARBA" id="ARBA00023015"/>
    </source>
</evidence>
<dbReference type="InterPro" id="IPR028082">
    <property type="entry name" value="Peripla_BP_I"/>
</dbReference>
<dbReference type="SMART" id="SM00354">
    <property type="entry name" value="HTH_LACI"/>
    <property type="match status" value="1"/>
</dbReference>
<sequence length="337" mass="37266">MSSGRVTIKDIAAEAGVSVSLVSFVMNNNVGANGRVYRVNEDTARKIREVAARLDYHPNSAARSLRSGKTRMIGVILSDISNNFFAEMARCIEDAASQYGYVVFFGSSDEDPAKFDSIVRTIMLRGVDGLIVVPCEKSVRTIKMIAESGVPFVLLDRDVEGVEANTVLLNNRKAGHMATSRLLAEGCRKVMMVSYAMRLSNIIDREAGYRDAMAEYGYADNAIVHNIRFRNIPAQMEKVMADALERGVDGIVFATNTLTIQGVKCMREKMPGMFRKIKIVAFDESEAFSLSDCKISYIRQPVELFGSESVRILLDNITNGTKQIVNTTLSPQFVEIN</sequence>
<dbReference type="Gene3D" id="3.40.50.2300">
    <property type="match status" value="2"/>
</dbReference>
<dbReference type="Proteomes" id="UP000823750">
    <property type="component" value="Unassembled WGS sequence"/>
</dbReference>
<evidence type="ECO:0000259" key="4">
    <source>
        <dbReference type="PROSITE" id="PS50932"/>
    </source>
</evidence>
<reference evidence="5" key="1">
    <citation type="submission" date="2020-10" db="EMBL/GenBank/DDBJ databases">
        <authorList>
            <person name="Gilroy R."/>
        </authorList>
    </citation>
    <scope>NUCLEOTIDE SEQUENCE</scope>
    <source>
        <strain evidence="5">B2-16538</strain>
    </source>
</reference>
<dbReference type="PROSITE" id="PS50932">
    <property type="entry name" value="HTH_LACI_2"/>
    <property type="match status" value="1"/>
</dbReference>
<name>A0A9D9J1V2_9BACT</name>
<dbReference type="SUPFAM" id="SSF47413">
    <property type="entry name" value="lambda repressor-like DNA-binding domains"/>
    <property type="match status" value="1"/>
</dbReference>
<evidence type="ECO:0000256" key="3">
    <source>
        <dbReference type="ARBA" id="ARBA00023163"/>
    </source>
</evidence>
<dbReference type="Pfam" id="PF13407">
    <property type="entry name" value="Peripla_BP_4"/>
    <property type="match status" value="1"/>
</dbReference>
<dbReference type="Gene3D" id="1.10.260.40">
    <property type="entry name" value="lambda repressor-like DNA-binding domains"/>
    <property type="match status" value="1"/>
</dbReference>
<organism evidence="5 6">
    <name type="scientific">Candidatus Cryptobacteroides excrementavium</name>
    <dbReference type="NCBI Taxonomy" id="2840759"/>
    <lineage>
        <taxon>Bacteria</taxon>
        <taxon>Pseudomonadati</taxon>
        <taxon>Bacteroidota</taxon>
        <taxon>Bacteroidia</taxon>
        <taxon>Bacteroidales</taxon>
        <taxon>Candidatus Cryptobacteroides</taxon>
    </lineage>
</organism>
<gene>
    <name evidence="5" type="ORF">IAB78_03860</name>
</gene>
<reference evidence="5" key="2">
    <citation type="journal article" date="2021" name="PeerJ">
        <title>Extensive microbial diversity within the chicken gut microbiome revealed by metagenomics and culture.</title>
        <authorList>
            <person name="Gilroy R."/>
            <person name="Ravi A."/>
            <person name="Getino M."/>
            <person name="Pursley I."/>
            <person name="Horton D.L."/>
            <person name="Alikhan N.F."/>
            <person name="Baker D."/>
            <person name="Gharbi K."/>
            <person name="Hall N."/>
            <person name="Watson M."/>
            <person name="Adriaenssens E.M."/>
            <person name="Foster-Nyarko E."/>
            <person name="Jarju S."/>
            <person name="Secka A."/>
            <person name="Antonio M."/>
            <person name="Oren A."/>
            <person name="Chaudhuri R.R."/>
            <person name="La Ragione R."/>
            <person name="Hildebrand F."/>
            <person name="Pallen M.J."/>
        </authorList>
    </citation>
    <scope>NUCLEOTIDE SEQUENCE</scope>
    <source>
        <strain evidence="5">B2-16538</strain>
    </source>
</reference>